<accession>A0A0D6NKU6</accession>
<dbReference type="InterPro" id="IPR002818">
    <property type="entry name" value="DJ-1/PfpI"/>
</dbReference>
<dbReference type="InterPro" id="IPR029062">
    <property type="entry name" value="Class_I_gatase-like"/>
</dbReference>
<protein>
    <submittedName>
        <fullName evidence="5">Transcriptional regulator AraC</fullName>
    </submittedName>
</protein>
<dbReference type="RefSeq" id="WP_048841024.1">
    <property type="nucleotide sequence ID" value="NZ_BAMX01000014.1"/>
</dbReference>
<dbReference type="GO" id="GO:0003700">
    <property type="term" value="F:DNA-binding transcription factor activity"/>
    <property type="evidence" value="ECO:0007669"/>
    <property type="project" value="InterPro"/>
</dbReference>
<evidence type="ECO:0000313" key="5">
    <source>
        <dbReference type="EMBL" id="GAN65996.1"/>
    </source>
</evidence>
<dbReference type="Proteomes" id="UP000032670">
    <property type="component" value="Unassembled WGS sequence"/>
</dbReference>
<evidence type="ECO:0000256" key="3">
    <source>
        <dbReference type="ARBA" id="ARBA00023163"/>
    </source>
</evidence>
<dbReference type="PROSITE" id="PS00041">
    <property type="entry name" value="HTH_ARAC_FAMILY_1"/>
    <property type="match status" value="1"/>
</dbReference>
<accession>A0A6N3SSA1</accession>
<reference evidence="5 6" key="1">
    <citation type="submission" date="2012-11" db="EMBL/GenBank/DDBJ databases">
        <title>Whole genome sequence of Acetobacter orientalis 21F-2.</title>
        <authorList>
            <person name="Azuma Y."/>
            <person name="Higashiura N."/>
            <person name="Hirakawa H."/>
            <person name="Matsushita K."/>
        </authorList>
    </citation>
    <scope>NUCLEOTIDE SEQUENCE [LARGE SCALE GENOMIC DNA]</scope>
    <source>
        <strain evidence="5 6">21F-2</strain>
    </source>
</reference>
<keyword evidence="2" id="KW-0238">DNA-binding</keyword>
<dbReference type="InterPro" id="IPR009057">
    <property type="entry name" value="Homeodomain-like_sf"/>
</dbReference>
<dbReference type="PANTHER" id="PTHR43130:SF3">
    <property type="entry name" value="HTH-TYPE TRANSCRIPTIONAL REGULATOR RV1931C"/>
    <property type="match status" value="1"/>
</dbReference>
<feature type="domain" description="HTH araC/xylS-type" evidence="4">
    <location>
        <begin position="218"/>
        <end position="316"/>
    </location>
</feature>
<dbReference type="SUPFAM" id="SSF52317">
    <property type="entry name" value="Class I glutamine amidotransferase-like"/>
    <property type="match status" value="1"/>
</dbReference>
<sequence length="321" mass="35285">MTELLIVFVVNDNVQLMDIAGPADVFAEANTLHGQPIYRSIIVAPQKTIRSSCGFVMQADYCLEDINALSIDTLLVAGAPNAARSVPAPGVIQWLSHTAPQARRFGSICGGVFSLAATGLLNNKRITAHWADIEPIRQSFPTIMINADAIVEEDGPVRTAAGVSSGLDLALALVREDLGEKVARDVARQLILFYKRPGGQKQYSRQKELSPAGRSALQSLQRQIMEHPSAHYSVDVMADMMQLERRQLTRLFTQETGLSPAQWVEQTRLAIARRLLETSRSPLKTIAANAGFGVVRTLRRAFQRHLGITPVEYRKRFGQGS</sequence>
<comment type="caution">
    <text evidence="5">The sequence shown here is derived from an EMBL/GenBank/DDBJ whole genome shotgun (WGS) entry which is preliminary data.</text>
</comment>
<dbReference type="AlphaFoldDB" id="A0A0D6NKU6"/>
<evidence type="ECO:0000256" key="1">
    <source>
        <dbReference type="ARBA" id="ARBA00023015"/>
    </source>
</evidence>
<name>A0A0D6NKU6_9PROT</name>
<dbReference type="InterPro" id="IPR052158">
    <property type="entry name" value="INH-QAR"/>
</dbReference>
<evidence type="ECO:0000256" key="2">
    <source>
        <dbReference type="ARBA" id="ARBA00023125"/>
    </source>
</evidence>
<keyword evidence="6" id="KW-1185">Reference proteome</keyword>
<dbReference type="Gene3D" id="3.40.50.880">
    <property type="match status" value="1"/>
</dbReference>
<dbReference type="PROSITE" id="PS01124">
    <property type="entry name" value="HTH_ARAC_FAMILY_2"/>
    <property type="match status" value="1"/>
</dbReference>
<dbReference type="SMART" id="SM00342">
    <property type="entry name" value="HTH_ARAC"/>
    <property type="match status" value="1"/>
</dbReference>
<gene>
    <name evidence="5" type="ORF">Abor_014_161</name>
</gene>
<dbReference type="STRING" id="1231341.Abor_014_161"/>
<dbReference type="EMBL" id="BAMX01000014">
    <property type="protein sequence ID" value="GAN65996.1"/>
    <property type="molecule type" value="Genomic_DNA"/>
</dbReference>
<dbReference type="PANTHER" id="PTHR43130">
    <property type="entry name" value="ARAC-FAMILY TRANSCRIPTIONAL REGULATOR"/>
    <property type="match status" value="1"/>
</dbReference>
<dbReference type="GO" id="GO:0043565">
    <property type="term" value="F:sequence-specific DNA binding"/>
    <property type="evidence" value="ECO:0007669"/>
    <property type="project" value="InterPro"/>
</dbReference>
<dbReference type="Gene3D" id="1.10.10.60">
    <property type="entry name" value="Homeodomain-like"/>
    <property type="match status" value="1"/>
</dbReference>
<keyword evidence="3" id="KW-0804">Transcription</keyword>
<dbReference type="CDD" id="cd03137">
    <property type="entry name" value="GATase1_AraC_1"/>
    <property type="match status" value="1"/>
</dbReference>
<dbReference type="Pfam" id="PF01965">
    <property type="entry name" value="DJ-1_PfpI"/>
    <property type="match status" value="1"/>
</dbReference>
<keyword evidence="1" id="KW-0805">Transcription regulation</keyword>
<evidence type="ECO:0000313" key="6">
    <source>
        <dbReference type="Proteomes" id="UP000032670"/>
    </source>
</evidence>
<dbReference type="Pfam" id="PF12833">
    <property type="entry name" value="HTH_18"/>
    <property type="match status" value="1"/>
</dbReference>
<evidence type="ECO:0000259" key="4">
    <source>
        <dbReference type="PROSITE" id="PS01124"/>
    </source>
</evidence>
<dbReference type="InterPro" id="IPR018062">
    <property type="entry name" value="HTH_AraC-typ_CS"/>
</dbReference>
<proteinExistence type="predicted"/>
<dbReference type="SUPFAM" id="SSF46689">
    <property type="entry name" value="Homeodomain-like"/>
    <property type="match status" value="2"/>
</dbReference>
<dbReference type="GeneID" id="76204149"/>
<organism evidence="5 6">
    <name type="scientific">Acetobacter orientalis</name>
    <dbReference type="NCBI Taxonomy" id="146474"/>
    <lineage>
        <taxon>Bacteria</taxon>
        <taxon>Pseudomonadati</taxon>
        <taxon>Pseudomonadota</taxon>
        <taxon>Alphaproteobacteria</taxon>
        <taxon>Acetobacterales</taxon>
        <taxon>Acetobacteraceae</taxon>
        <taxon>Acetobacter</taxon>
    </lineage>
</organism>
<dbReference type="InterPro" id="IPR018060">
    <property type="entry name" value="HTH_AraC"/>
</dbReference>